<keyword evidence="3 13" id="KW-0808">Transferase</keyword>
<dbReference type="eggNOG" id="COG0389">
    <property type="taxonomic scope" value="Bacteria"/>
</dbReference>
<name>A9WRF1_RENSM</name>
<dbReference type="InterPro" id="IPR036775">
    <property type="entry name" value="DNA_pol_Y-fam_lit_finger_sf"/>
</dbReference>
<comment type="catalytic activity">
    <reaction evidence="12 13">
        <text>DNA(n) + a 2'-deoxyribonucleoside 5'-triphosphate = DNA(n+1) + diphosphate</text>
        <dbReference type="Rhea" id="RHEA:22508"/>
        <dbReference type="Rhea" id="RHEA-COMP:17339"/>
        <dbReference type="Rhea" id="RHEA-COMP:17340"/>
        <dbReference type="ChEBI" id="CHEBI:33019"/>
        <dbReference type="ChEBI" id="CHEBI:61560"/>
        <dbReference type="ChEBI" id="CHEBI:173112"/>
        <dbReference type="EC" id="2.7.7.7"/>
    </reaction>
</comment>
<dbReference type="PANTHER" id="PTHR11076:SF33">
    <property type="entry name" value="DNA POLYMERASE KAPPA"/>
    <property type="match status" value="1"/>
</dbReference>
<dbReference type="EMBL" id="CP000910">
    <property type="protein sequence ID" value="ABY24233.1"/>
    <property type="molecule type" value="Genomic_DNA"/>
</dbReference>
<dbReference type="Pfam" id="PF11799">
    <property type="entry name" value="IMS_C"/>
    <property type="match status" value="1"/>
</dbReference>
<dbReference type="Gene3D" id="3.30.1490.100">
    <property type="entry name" value="DNA polymerase, Y-family, little finger domain"/>
    <property type="match status" value="1"/>
</dbReference>
<dbReference type="HOGENOM" id="CLU_012348_1_0_11"/>
<comment type="cofactor">
    <cofactor evidence="13">
        <name>Mg(2+)</name>
        <dbReference type="ChEBI" id="CHEBI:18420"/>
    </cofactor>
    <text evidence="13">Binds 2 magnesium ions per subunit.</text>
</comment>
<comment type="similarity">
    <text evidence="1 13">Belongs to the DNA polymerase type-Y family.</text>
</comment>
<gene>
    <name evidence="13" type="primary">dinB</name>
    <name evidence="15" type="ordered locus">RSal33209_2507</name>
</gene>
<dbReference type="FunFam" id="3.30.1490.100:FF:000004">
    <property type="entry name" value="DNA polymerase IV"/>
    <property type="match status" value="1"/>
</dbReference>
<evidence type="ECO:0000256" key="11">
    <source>
        <dbReference type="ARBA" id="ARBA00025589"/>
    </source>
</evidence>
<dbReference type="Gene3D" id="3.40.1170.60">
    <property type="match status" value="1"/>
</dbReference>
<dbReference type="InterPro" id="IPR017961">
    <property type="entry name" value="DNA_pol_Y-fam_little_finger"/>
</dbReference>
<sequence length="424" mass="46361">MALVMVSTNSGPTQGPGGEVASGYSECTILHVDMDAFFVAVELLERPELVGQPVIVGFPQGRSVVLSASYEARAFGVRSAMPMAAAMRLCPQAVICEPKHSRYYEVSKVLMQIFESITDKVEPLSVDEAFLDVAGSRRRLGSALEIARLIRTRVRNELGITASVGIASTKFVAKIASTQSKPDGLLLIPHEDTVAFLHTLPAQALWGVGAKTRKVLADMGIHTVAQIANTPVHMLRRVLGATGDHVYRLSWGIDPRAVTPVRIDKSIGSEETFAEDTRDDEILHRELLRLAHRTGQRLRSAGYLARTVAIKIRFEDFSVITRSRTLSVPVNSAQLLYQEGLKLFQALGKRPMAVRLIGLRGEGLELAGQVAVQLSLERSEDNWRSAEVVIDALGARFGADQILPARLLKRANDAAKRPEKLTDE</sequence>
<comment type="subcellular location">
    <subcellularLocation>
        <location evidence="13">Cytoplasm</location>
    </subcellularLocation>
</comment>
<dbReference type="GO" id="GO:0003887">
    <property type="term" value="F:DNA-directed DNA polymerase activity"/>
    <property type="evidence" value="ECO:0007669"/>
    <property type="project" value="UniProtKB-UniRule"/>
</dbReference>
<dbReference type="KEGG" id="rsa:RSal33209_2507"/>
<comment type="function">
    <text evidence="11 13">Poorly processive, error-prone DNA polymerase involved in untargeted mutagenesis. Copies undamaged DNA at stalled replication forks, which arise in vivo from mismatched or misaligned primer ends. These misaligned primers can be extended by PolIV. Exhibits no 3'-5' exonuclease (proofreading) activity. May be involved in translesional synthesis, in conjunction with the beta clamp from PolIII.</text>
</comment>
<dbReference type="GO" id="GO:0005829">
    <property type="term" value="C:cytosol"/>
    <property type="evidence" value="ECO:0007669"/>
    <property type="project" value="TreeGrafter"/>
</dbReference>
<evidence type="ECO:0000259" key="14">
    <source>
        <dbReference type="PROSITE" id="PS50173"/>
    </source>
</evidence>
<dbReference type="InterPro" id="IPR043128">
    <property type="entry name" value="Rev_trsase/Diguanyl_cyclase"/>
</dbReference>
<feature type="site" description="Substrate discrimination" evidence="13">
    <location>
        <position position="38"/>
    </location>
</feature>
<dbReference type="InterPro" id="IPR043502">
    <property type="entry name" value="DNA/RNA_pol_sf"/>
</dbReference>
<dbReference type="Proteomes" id="UP000002007">
    <property type="component" value="Chromosome"/>
</dbReference>
<keyword evidence="8 13" id="KW-0460">Magnesium</keyword>
<dbReference type="GO" id="GO:0042276">
    <property type="term" value="P:error-prone translesion synthesis"/>
    <property type="evidence" value="ECO:0007669"/>
    <property type="project" value="TreeGrafter"/>
</dbReference>
<feature type="binding site" evidence="13">
    <location>
        <position position="33"/>
    </location>
    <ligand>
        <name>Mg(2+)</name>
        <dbReference type="ChEBI" id="CHEBI:18420"/>
    </ligand>
</feature>
<dbReference type="NCBIfam" id="NF002677">
    <property type="entry name" value="PRK02406.1"/>
    <property type="match status" value="1"/>
</dbReference>
<dbReference type="NCBIfam" id="NF003015">
    <property type="entry name" value="PRK03858.1"/>
    <property type="match status" value="1"/>
</dbReference>
<evidence type="ECO:0000256" key="4">
    <source>
        <dbReference type="ARBA" id="ARBA00022695"/>
    </source>
</evidence>
<feature type="binding site" evidence="13">
    <location>
        <position position="127"/>
    </location>
    <ligand>
        <name>Mg(2+)</name>
        <dbReference type="ChEBI" id="CHEBI:18420"/>
    </ligand>
</feature>
<evidence type="ECO:0000256" key="6">
    <source>
        <dbReference type="ARBA" id="ARBA00022723"/>
    </source>
</evidence>
<evidence type="ECO:0000256" key="1">
    <source>
        <dbReference type="ARBA" id="ARBA00010945"/>
    </source>
</evidence>
<dbReference type="PROSITE" id="PS50173">
    <property type="entry name" value="UMUC"/>
    <property type="match status" value="1"/>
</dbReference>
<evidence type="ECO:0000256" key="2">
    <source>
        <dbReference type="ARBA" id="ARBA00022457"/>
    </source>
</evidence>
<proteinExistence type="inferred from homology"/>
<dbReference type="EC" id="2.7.7.7" evidence="13"/>
<dbReference type="GO" id="GO:0009432">
    <property type="term" value="P:SOS response"/>
    <property type="evidence" value="ECO:0007669"/>
    <property type="project" value="TreeGrafter"/>
</dbReference>
<keyword evidence="7 13" id="KW-0227">DNA damage</keyword>
<dbReference type="CDD" id="cd03586">
    <property type="entry name" value="PolY_Pol_IV_kappa"/>
    <property type="match status" value="1"/>
</dbReference>
<evidence type="ECO:0000256" key="13">
    <source>
        <dbReference type="HAMAP-Rule" id="MF_01113"/>
    </source>
</evidence>
<keyword evidence="10 13" id="KW-0234">DNA repair</keyword>
<dbReference type="SUPFAM" id="SSF100879">
    <property type="entry name" value="Lesion bypass DNA polymerase (Y-family), little finger domain"/>
    <property type="match status" value="1"/>
</dbReference>
<dbReference type="InterPro" id="IPR050116">
    <property type="entry name" value="DNA_polymerase-Y"/>
</dbReference>
<accession>A9WRF1</accession>
<dbReference type="GO" id="GO:0003684">
    <property type="term" value="F:damaged DNA binding"/>
    <property type="evidence" value="ECO:0007669"/>
    <property type="project" value="InterPro"/>
</dbReference>
<evidence type="ECO:0000256" key="12">
    <source>
        <dbReference type="ARBA" id="ARBA00049244"/>
    </source>
</evidence>
<evidence type="ECO:0000256" key="5">
    <source>
        <dbReference type="ARBA" id="ARBA00022705"/>
    </source>
</evidence>
<dbReference type="InterPro" id="IPR022880">
    <property type="entry name" value="DNApol_IV"/>
</dbReference>
<comment type="subunit">
    <text evidence="13">Monomer.</text>
</comment>
<keyword evidence="9 13" id="KW-0239">DNA-directed DNA polymerase</keyword>
<dbReference type="HAMAP" id="MF_01113">
    <property type="entry name" value="DNApol_IV"/>
    <property type="match status" value="1"/>
</dbReference>
<dbReference type="SUPFAM" id="SSF56672">
    <property type="entry name" value="DNA/RNA polymerases"/>
    <property type="match status" value="1"/>
</dbReference>
<dbReference type="Pfam" id="PF00817">
    <property type="entry name" value="IMS"/>
    <property type="match status" value="1"/>
</dbReference>
<dbReference type="Gene3D" id="1.10.150.20">
    <property type="entry name" value="5' to 3' exonuclease, C-terminal subdomain"/>
    <property type="match status" value="1"/>
</dbReference>
<reference evidence="16" key="1">
    <citation type="journal article" date="2008" name="J. Bacteriol.">
        <title>Genome sequence of the fish pathogen Renibacterium salmoninarum suggests reductive evolution away from an environmental Arthrobacter ancestor.</title>
        <authorList>
            <person name="Wiens G.D."/>
            <person name="Rockey D.D."/>
            <person name="Wu Z."/>
            <person name="Chang J."/>
            <person name="Levy R."/>
            <person name="Crane S."/>
            <person name="Chen D.S."/>
            <person name="Capri G.R."/>
            <person name="Burnett J.R."/>
            <person name="Sudheesh P.S."/>
            <person name="Schipma M.J."/>
            <person name="Burd H."/>
            <person name="Bhattacharyya A."/>
            <person name="Rhodes L.D."/>
            <person name="Kaul R."/>
            <person name="Strom M.S."/>
        </authorList>
    </citation>
    <scope>NUCLEOTIDE SEQUENCE [LARGE SCALE GENOMIC DNA]</scope>
    <source>
        <strain evidence="16">ATCC 33209 / DSM 20767 / JCM 11484 / NBRC 15589 / NCIMB 2235</strain>
    </source>
</reference>
<evidence type="ECO:0000256" key="3">
    <source>
        <dbReference type="ARBA" id="ARBA00022679"/>
    </source>
</evidence>
<dbReference type="PANTHER" id="PTHR11076">
    <property type="entry name" value="DNA REPAIR POLYMERASE UMUC / TRANSFERASE FAMILY MEMBER"/>
    <property type="match status" value="1"/>
</dbReference>
<dbReference type="GO" id="GO:0006261">
    <property type="term" value="P:DNA-templated DNA replication"/>
    <property type="evidence" value="ECO:0007669"/>
    <property type="project" value="UniProtKB-UniRule"/>
</dbReference>
<feature type="domain" description="UmuC" evidence="14">
    <location>
        <begin position="29"/>
        <end position="209"/>
    </location>
</feature>
<protein>
    <recommendedName>
        <fullName evidence="13">DNA polymerase IV</fullName>
        <shortName evidence="13">Pol IV</shortName>
        <ecNumber evidence="13">2.7.7.7</ecNumber>
    </recommendedName>
</protein>
<dbReference type="GO" id="GO:0006281">
    <property type="term" value="P:DNA repair"/>
    <property type="evidence" value="ECO:0007669"/>
    <property type="project" value="UniProtKB-UniRule"/>
</dbReference>
<keyword evidence="4 13" id="KW-0548">Nucleotidyltransferase</keyword>
<evidence type="ECO:0000256" key="9">
    <source>
        <dbReference type="ARBA" id="ARBA00022932"/>
    </source>
</evidence>
<keyword evidence="6 13" id="KW-0479">Metal-binding</keyword>
<evidence type="ECO:0000256" key="7">
    <source>
        <dbReference type="ARBA" id="ARBA00022763"/>
    </source>
</evidence>
<keyword evidence="2 13" id="KW-0515">Mutator protein</keyword>
<evidence type="ECO:0000256" key="8">
    <source>
        <dbReference type="ARBA" id="ARBA00022842"/>
    </source>
</evidence>
<evidence type="ECO:0000256" key="10">
    <source>
        <dbReference type="ARBA" id="ARBA00023204"/>
    </source>
</evidence>
<feature type="active site" evidence="13">
    <location>
        <position position="128"/>
    </location>
</feature>
<dbReference type="GO" id="GO:0000287">
    <property type="term" value="F:magnesium ion binding"/>
    <property type="evidence" value="ECO:0007669"/>
    <property type="project" value="UniProtKB-UniRule"/>
</dbReference>
<keyword evidence="13" id="KW-0238">DNA-binding</keyword>
<keyword evidence="5 13" id="KW-0235">DNA replication</keyword>
<evidence type="ECO:0000313" key="15">
    <source>
        <dbReference type="EMBL" id="ABY24233.1"/>
    </source>
</evidence>
<keyword evidence="16" id="KW-1185">Reference proteome</keyword>
<dbReference type="Gene3D" id="3.30.70.270">
    <property type="match status" value="1"/>
</dbReference>
<organism evidence="15 16">
    <name type="scientific">Renibacterium salmoninarum (strain ATCC 33209 / DSM 20767 / JCM 11484 / NBRC 15589 / NCIMB 2235)</name>
    <dbReference type="NCBI Taxonomy" id="288705"/>
    <lineage>
        <taxon>Bacteria</taxon>
        <taxon>Bacillati</taxon>
        <taxon>Actinomycetota</taxon>
        <taxon>Actinomycetes</taxon>
        <taxon>Micrococcales</taxon>
        <taxon>Micrococcaceae</taxon>
        <taxon>Renibacterium</taxon>
    </lineage>
</organism>
<dbReference type="AlphaFoldDB" id="A9WRF1"/>
<dbReference type="InterPro" id="IPR001126">
    <property type="entry name" value="UmuC"/>
</dbReference>
<dbReference type="STRING" id="288705.RSal33209_2507"/>
<keyword evidence="13" id="KW-0963">Cytoplasm</keyword>
<evidence type="ECO:0000313" key="16">
    <source>
        <dbReference type="Proteomes" id="UP000002007"/>
    </source>
</evidence>